<dbReference type="Proteomes" id="UP000501690">
    <property type="component" value="Linkage Group LG2"/>
</dbReference>
<feature type="region of interest" description="Disordered" evidence="1">
    <location>
        <begin position="81"/>
        <end position="125"/>
    </location>
</feature>
<keyword evidence="2" id="KW-1133">Transmembrane helix</keyword>
<evidence type="ECO:0000313" key="3">
    <source>
        <dbReference type="EMBL" id="QCD81051.1"/>
    </source>
</evidence>
<evidence type="ECO:0000256" key="1">
    <source>
        <dbReference type="SAM" id="MobiDB-lite"/>
    </source>
</evidence>
<organism evidence="3 4">
    <name type="scientific">Vigna unguiculata</name>
    <name type="common">Cowpea</name>
    <dbReference type="NCBI Taxonomy" id="3917"/>
    <lineage>
        <taxon>Eukaryota</taxon>
        <taxon>Viridiplantae</taxon>
        <taxon>Streptophyta</taxon>
        <taxon>Embryophyta</taxon>
        <taxon>Tracheophyta</taxon>
        <taxon>Spermatophyta</taxon>
        <taxon>Magnoliopsida</taxon>
        <taxon>eudicotyledons</taxon>
        <taxon>Gunneridae</taxon>
        <taxon>Pentapetalae</taxon>
        <taxon>rosids</taxon>
        <taxon>fabids</taxon>
        <taxon>Fabales</taxon>
        <taxon>Fabaceae</taxon>
        <taxon>Papilionoideae</taxon>
        <taxon>50 kb inversion clade</taxon>
        <taxon>NPAAA clade</taxon>
        <taxon>indigoferoid/millettioid clade</taxon>
        <taxon>Phaseoleae</taxon>
        <taxon>Vigna</taxon>
    </lineage>
</organism>
<dbReference type="EMBL" id="CP039346">
    <property type="protein sequence ID" value="QCD81051.1"/>
    <property type="molecule type" value="Genomic_DNA"/>
</dbReference>
<accession>A0A4D6L070</accession>
<keyword evidence="4" id="KW-1185">Reference proteome</keyword>
<reference evidence="3 4" key="1">
    <citation type="submission" date="2019-04" db="EMBL/GenBank/DDBJ databases">
        <title>An improved genome assembly and genetic linkage map for asparagus bean, Vigna unguiculata ssp. sesquipedialis.</title>
        <authorList>
            <person name="Xia Q."/>
            <person name="Zhang R."/>
            <person name="Dong Y."/>
        </authorList>
    </citation>
    <scope>NUCLEOTIDE SEQUENCE [LARGE SCALE GENOMIC DNA]</scope>
    <source>
        <tissue evidence="3">Leaf</tissue>
    </source>
</reference>
<dbReference type="PANTHER" id="PTHR48223">
    <property type="entry name" value="DEFECTIVE 2759, PUTATIVE ISOFORM 1-RELATED"/>
    <property type="match status" value="1"/>
</dbReference>
<evidence type="ECO:0000313" key="4">
    <source>
        <dbReference type="Proteomes" id="UP000501690"/>
    </source>
</evidence>
<keyword evidence="2" id="KW-0812">Transmembrane</keyword>
<dbReference type="PANTHER" id="PTHR48223:SF1">
    <property type="entry name" value="ABC TRANSMEMBRANE TYPE-1 DOMAIN-CONTAINING PROTEIN"/>
    <property type="match status" value="1"/>
</dbReference>
<evidence type="ECO:0000256" key="2">
    <source>
        <dbReference type="SAM" id="Phobius"/>
    </source>
</evidence>
<name>A0A4D6L070_VIGUN</name>
<protein>
    <submittedName>
        <fullName evidence="3">Uncharacterized protein</fullName>
    </submittedName>
</protein>
<feature type="transmembrane region" description="Helical" evidence="2">
    <location>
        <begin position="189"/>
        <end position="214"/>
    </location>
</feature>
<sequence length="344" mass="38994">MNNLFLFPQGLFVAFSSRQLLWSKRLKLKQCLSKCHLIGRADWHCILRWRVCCTTDENFGPPHICGSKLKPLKISGFKGSAKGDDSVTSANGLKVPNPKTSVRLDKSSEVKSESPKSNNVPLSRASEANENLAVSSGIHKLLQKWLTMLQTPPPNQGEEEILGEPPPDVLPDSLQGTKKTIKGQSLKAAWSYFLALDAAIKIPFLIFAPFYLAVNVVYGAEVSKELAPLWVLGPLIMALYIMLWRWLCALYVFSFKQTIKVVKNSPSYCMLAYSYVFCGKLKEDIETHILQPILSITNTDYKQLGRKKLKELSEWIVEKYLDFVESIWPFYCRTIRFLKRANLI</sequence>
<feature type="transmembrane region" description="Helical" evidence="2">
    <location>
        <begin position="226"/>
        <end position="247"/>
    </location>
</feature>
<keyword evidence="2" id="KW-0472">Membrane</keyword>
<gene>
    <name evidence="3" type="ORF">DEO72_LG2g1375</name>
</gene>
<proteinExistence type="predicted"/>
<dbReference type="AlphaFoldDB" id="A0A4D6L070"/>
<feature type="compositionally biased region" description="Basic and acidic residues" evidence="1">
    <location>
        <begin position="102"/>
        <end position="114"/>
    </location>
</feature>